<dbReference type="GO" id="GO:0005886">
    <property type="term" value="C:plasma membrane"/>
    <property type="evidence" value="ECO:0007669"/>
    <property type="project" value="UniProtKB-SubCell"/>
</dbReference>
<dbReference type="InterPro" id="IPR036526">
    <property type="entry name" value="C-N_Hydrolase_sf"/>
</dbReference>
<dbReference type="Pfam" id="PF20154">
    <property type="entry name" value="LNT_N"/>
    <property type="match status" value="1"/>
</dbReference>
<dbReference type="NCBIfam" id="TIGR00546">
    <property type="entry name" value="lnt"/>
    <property type="match status" value="1"/>
</dbReference>
<feature type="region of interest" description="Disordered" evidence="10">
    <location>
        <begin position="1"/>
        <end position="43"/>
    </location>
</feature>
<feature type="transmembrane region" description="Helical" evidence="9">
    <location>
        <begin position="261"/>
        <end position="282"/>
    </location>
</feature>
<comment type="similarity">
    <text evidence="2 9">Belongs to the CN hydrolase family. Apolipoprotein N-acyltransferase subfamily.</text>
</comment>
<comment type="catalytic activity">
    <reaction evidence="9">
        <text>N-terminal S-1,2-diacyl-sn-glyceryl-L-cysteinyl-[lipoprotein] + a glycerophospholipid = N-acyl-S-1,2-diacyl-sn-glyceryl-L-cysteinyl-[lipoprotein] + a 2-acyl-sn-glycero-3-phospholipid + H(+)</text>
        <dbReference type="Rhea" id="RHEA:48228"/>
        <dbReference type="Rhea" id="RHEA-COMP:14681"/>
        <dbReference type="Rhea" id="RHEA-COMP:14684"/>
        <dbReference type="ChEBI" id="CHEBI:15378"/>
        <dbReference type="ChEBI" id="CHEBI:136912"/>
        <dbReference type="ChEBI" id="CHEBI:140656"/>
        <dbReference type="ChEBI" id="CHEBI:140657"/>
        <dbReference type="ChEBI" id="CHEBI:140660"/>
        <dbReference type="EC" id="2.3.1.269"/>
    </reaction>
</comment>
<evidence type="ECO:0000256" key="1">
    <source>
        <dbReference type="ARBA" id="ARBA00004651"/>
    </source>
</evidence>
<accession>A0A316F1X7</accession>
<dbReference type="GO" id="GO:0016410">
    <property type="term" value="F:N-acyltransferase activity"/>
    <property type="evidence" value="ECO:0007669"/>
    <property type="project" value="UniProtKB-UniRule"/>
</dbReference>
<feature type="transmembrane region" description="Helical" evidence="9">
    <location>
        <begin position="184"/>
        <end position="208"/>
    </location>
</feature>
<dbReference type="GO" id="GO:0042158">
    <property type="term" value="P:lipoprotein biosynthetic process"/>
    <property type="evidence" value="ECO:0007669"/>
    <property type="project" value="UniProtKB-UniRule"/>
</dbReference>
<evidence type="ECO:0000256" key="10">
    <source>
        <dbReference type="SAM" id="MobiDB-lite"/>
    </source>
</evidence>
<evidence type="ECO:0000256" key="4">
    <source>
        <dbReference type="ARBA" id="ARBA00022679"/>
    </source>
</evidence>
<evidence type="ECO:0000256" key="3">
    <source>
        <dbReference type="ARBA" id="ARBA00022475"/>
    </source>
</evidence>
<keyword evidence="6 9" id="KW-1133">Transmembrane helix</keyword>
<evidence type="ECO:0000256" key="9">
    <source>
        <dbReference type="HAMAP-Rule" id="MF_01148"/>
    </source>
</evidence>
<feature type="domain" description="CN hydrolase" evidence="11">
    <location>
        <begin position="295"/>
        <end position="535"/>
    </location>
</feature>
<evidence type="ECO:0000313" key="13">
    <source>
        <dbReference type="Proteomes" id="UP000245754"/>
    </source>
</evidence>
<name>A0A316F1X7_9BURK</name>
<dbReference type="InterPro" id="IPR045378">
    <property type="entry name" value="LNT_N"/>
</dbReference>
<feature type="transmembrane region" description="Helical" evidence="9">
    <location>
        <begin position="228"/>
        <end position="249"/>
    </location>
</feature>
<keyword evidence="12" id="KW-0449">Lipoprotein</keyword>
<keyword evidence="5 9" id="KW-0812">Transmembrane</keyword>
<keyword evidence="7 9" id="KW-0472">Membrane</keyword>
<feature type="transmembrane region" description="Helical" evidence="9">
    <location>
        <begin position="131"/>
        <end position="157"/>
    </location>
</feature>
<dbReference type="PANTHER" id="PTHR38686:SF1">
    <property type="entry name" value="APOLIPOPROTEIN N-ACYLTRANSFERASE"/>
    <property type="match status" value="1"/>
</dbReference>
<comment type="caution">
    <text evidence="12">The sequence shown here is derived from an EMBL/GenBank/DDBJ whole genome shotgun (WGS) entry which is preliminary data.</text>
</comment>
<sequence length="572" mass="61510">MKRSDTGAAEARRGDANARAGKSPDPILSSPMTSALGSPTGDLSRATALRPRLRLLLAAMLGVAHTQAFAPHDWWWLQLLALAGLVALMADAGRARMAAATGYAFGMGWFLSGIWWLYISMHVYGEMPAWMAAPAVVLFSAYLSLWPALAGGVWYWLTQGRGRVVDAVSGVQTGAQQSGTQSGVIPAVLFGAAWGLSEWLRGVVFTGFPWLGSGYPHTEGPLAGYAPLFGVYGIATLAATLAALVVVAVRAAGLRRRATVATALGCAAAIALVGVLLRPVAWTQPIGAPISVRLLQGNVAQDIKFEPAGIQRSLELYRDLITAKPADLVVTPETGFPVILQELPVDIAQDVRRYMEDTGSTVLFGAVGADSPVDFTNSAFAIGPEHPTLYRYNKHHLVPFGEFIPFGFHWFVNMMKMPLGDFMRGGLDQAAVPVRGIRVAPNICYEDLFGEEIAHTLRHQQVPANMMANMTNLAWFGDTIALDQHLQISRMRALEMRRPMLRATNTGMTAVVKPDGSTERLPTFEVGTLATTVQGMQGLTPFIRWGNVPFLAVSGLVLAAAAAVRLRARRRG</sequence>
<feature type="transmembrane region" description="Helical" evidence="9">
    <location>
        <begin position="100"/>
        <end position="119"/>
    </location>
</feature>
<keyword evidence="13" id="KW-1185">Reference proteome</keyword>
<protein>
    <recommendedName>
        <fullName evidence="9">Apolipoprotein N-acyltransferase</fullName>
        <shortName evidence="9">ALP N-acyltransferase</shortName>
        <ecNumber evidence="9">2.3.1.269</ecNumber>
    </recommendedName>
</protein>
<dbReference type="EC" id="2.3.1.269" evidence="9"/>
<proteinExistence type="inferred from homology"/>
<dbReference type="SUPFAM" id="SSF56317">
    <property type="entry name" value="Carbon-nitrogen hydrolase"/>
    <property type="match status" value="1"/>
</dbReference>
<dbReference type="Gene3D" id="3.60.110.10">
    <property type="entry name" value="Carbon-nitrogen hydrolase"/>
    <property type="match status" value="1"/>
</dbReference>
<feature type="transmembrane region" description="Helical" evidence="9">
    <location>
        <begin position="53"/>
        <end position="69"/>
    </location>
</feature>
<evidence type="ECO:0000256" key="6">
    <source>
        <dbReference type="ARBA" id="ARBA00022989"/>
    </source>
</evidence>
<dbReference type="CDD" id="cd07571">
    <property type="entry name" value="ALP_N-acyl_transferase"/>
    <property type="match status" value="1"/>
</dbReference>
<comment type="pathway">
    <text evidence="9">Protein modification; lipoprotein biosynthesis (N-acyl transfer).</text>
</comment>
<dbReference type="InterPro" id="IPR004563">
    <property type="entry name" value="Apolipo_AcylTrfase"/>
</dbReference>
<evidence type="ECO:0000256" key="8">
    <source>
        <dbReference type="ARBA" id="ARBA00023315"/>
    </source>
</evidence>
<feature type="transmembrane region" description="Helical" evidence="9">
    <location>
        <begin position="542"/>
        <end position="564"/>
    </location>
</feature>
<dbReference type="PANTHER" id="PTHR38686">
    <property type="entry name" value="APOLIPOPROTEIN N-ACYLTRANSFERASE"/>
    <property type="match status" value="1"/>
</dbReference>
<evidence type="ECO:0000256" key="5">
    <source>
        <dbReference type="ARBA" id="ARBA00022692"/>
    </source>
</evidence>
<comment type="function">
    <text evidence="9">Catalyzes the phospholipid dependent N-acylation of the N-terminal cysteine of apolipoprotein, the last step in lipoprotein maturation.</text>
</comment>
<keyword evidence="8 9" id="KW-0012">Acyltransferase</keyword>
<dbReference type="AlphaFoldDB" id="A0A316F1X7"/>
<evidence type="ECO:0000256" key="7">
    <source>
        <dbReference type="ARBA" id="ARBA00023136"/>
    </source>
</evidence>
<evidence type="ECO:0000256" key="2">
    <source>
        <dbReference type="ARBA" id="ARBA00010065"/>
    </source>
</evidence>
<dbReference type="PROSITE" id="PS50263">
    <property type="entry name" value="CN_HYDROLASE"/>
    <property type="match status" value="1"/>
</dbReference>
<reference evidence="12 13" key="1">
    <citation type="submission" date="2018-05" db="EMBL/GenBank/DDBJ databases">
        <title>Genomic Encyclopedia of Type Strains, Phase IV (KMG-V): Genome sequencing to study the core and pangenomes of soil and plant-associated prokaryotes.</title>
        <authorList>
            <person name="Whitman W."/>
        </authorList>
    </citation>
    <scope>NUCLEOTIDE SEQUENCE [LARGE SCALE GENOMIC DNA]</scope>
    <source>
        <strain evidence="12 13">SLV-132</strain>
    </source>
</reference>
<dbReference type="InterPro" id="IPR003010">
    <property type="entry name" value="C-N_Hydrolase"/>
</dbReference>
<gene>
    <name evidence="9" type="primary">lnt</name>
    <name evidence="12" type="ORF">C7419_1012353</name>
</gene>
<organism evidence="12 13">
    <name type="scientific">Cupriavidus plantarum</name>
    <dbReference type="NCBI Taxonomy" id="942865"/>
    <lineage>
        <taxon>Bacteria</taxon>
        <taxon>Pseudomonadati</taxon>
        <taxon>Pseudomonadota</taxon>
        <taxon>Betaproteobacteria</taxon>
        <taxon>Burkholderiales</taxon>
        <taxon>Burkholderiaceae</taxon>
        <taxon>Cupriavidus</taxon>
    </lineage>
</organism>
<dbReference type="Proteomes" id="UP000245754">
    <property type="component" value="Unassembled WGS sequence"/>
</dbReference>
<keyword evidence="3 9" id="KW-1003">Cell membrane</keyword>
<dbReference type="UniPathway" id="UPA00666"/>
<feature type="transmembrane region" description="Helical" evidence="9">
    <location>
        <begin position="75"/>
        <end position="93"/>
    </location>
</feature>
<evidence type="ECO:0000313" key="12">
    <source>
        <dbReference type="EMBL" id="PWK38456.1"/>
    </source>
</evidence>
<dbReference type="HAMAP" id="MF_01148">
    <property type="entry name" value="Lnt"/>
    <property type="match status" value="1"/>
</dbReference>
<evidence type="ECO:0000259" key="11">
    <source>
        <dbReference type="PROSITE" id="PS50263"/>
    </source>
</evidence>
<dbReference type="EMBL" id="QGGT01000001">
    <property type="protein sequence ID" value="PWK38456.1"/>
    <property type="molecule type" value="Genomic_DNA"/>
</dbReference>
<keyword evidence="4 9" id="KW-0808">Transferase</keyword>
<comment type="subcellular location">
    <subcellularLocation>
        <location evidence="1 9">Cell membrane</location>
        <topology evidence="1 9">Multi-pass membrane protein</topology>
    </subcellularLocation>
</comment>
<dbReference type="Pfam" id="PF00795">
    <property type="entry name" value="CN_hydrolase"/>
    <property type="match status" value="1"/>
</dbReference>